<evidence type="ECO:0000313" key="3">
    <source>
        <dbReference type="EMBL" id="KAK7521624.1"/>
    </source>
</evidence>
<dbReference type="PANTHER" id="PTHR28174">
    <property type="entry name" value="54S RIBOSOMAL PROTEIN L36, MITOCHONDRIAL"/>
    <property type="match status" value="1"/>
</dbReference>
<dbReference type="InterPro" id="IPR048874">
    <property type="entry name" value="Ribosomal_bL31m_N"/>
</dbReference>
<dbReference type="Proteomes" id="UP001363622">
    <property type="component" value="Unassembled WGS sequence"/>
</dbReference>
<protein>
    <recommendedName>
        <fullName evidence="2">Ribosomal protein bL31m N-terminal domain-containing protein</fullName>
    </recommendedName>
</protein>
<dbReference type="EMBL" id="JBBPHU010000002">
    <property type="protein sequence ID" value="KAK7521624.1"/>
    <property type="molecule type" value="Genomic_DNA"/>
</dbReference>
<sequence length="157" mass="17428">MSTLFTAARAPRPVAQPFKISQTQTRNATLIRRPKRPYQFTQVVTLSDGSTFMHRTTSPEPLYKSTKDVKNSLLWNPSSQKLANAEDDLAGRLRSFRSRFGRGWDSAAGKKASEAHDGNDAKPEDEYESMIDLISRFNASTQKEGQSDSGKKGKGST</sequence>
<evidence type="ECO:0000256" key="1">
    <source>
        <dbReference type="SAM" id="MobiDB-lite"/>
    </source>
</evidence>
<feature type="region of interest" description="Disordered" evidence="1">
    <location>
        <begin position="103"/>
        <end position="157"/>
    </location>
</feature>
<dbReference type="Pfam" id="PF21492">
    <property type="entry name" value="bL31_N"/>
    <property type="match status" value="1"/>
</dbReference>
<organism evidence="3 4">
    <name type="scientific">Phyllosticta citriasiana</name>
    <dbReference type="NCBI Taxonomy" id="595635"/>
    <lineage>
        <taxon>Eukaryota</taxon>
        <taxon>Fungi</taxon>
        <taxon>Dikarya</taxon>
        <taxon>Ascomycota</taxon>
        <taxon>Pezizomycotina</taxon>
        <taxon>Dothideomycetes</taxon>
        <taxon>Dothideomycetes incertae sedis</taxon>
        <taxon>Botryosphaeriales</taxon>
        <taxon>Phyllostictaceae</taxon>
        <taxon>Phyllosticta</taxon>
    </lineage>
</organism>
<dbReference type="InterPro" id="IPR034600">
    <property type="entry name" value="Ribosomal_bL31m"/>
</dbReference>
<gene>
    <name evidence="3" type="ORF">IWZ03DRAFT_434802</name>
</gene>
<accession>A0ABR1KV07</accession>
<evidence type="ECO:0000259" key="2">
    <source>
        <dbReference type="Pfam" id="PF21492"/>
    </source>
</evidence>
<keyword evidence="4" id="KW-1185">Reference proteome</keyword>
<dbReference type="Gene3D" id="6.20.130.10">
    <property type="match status" value="1"/>
</dbReference>
<dbReference type="PANTHER" id="PTHR28174:SF1">
    <property type="entry name" value="LARGE RIBOSOMAL SUBUNIT PROTEIN BL31M"/>
    <property type="match status" value="1"/>
</dbReference>
<feature type="compositionally biased region" description="Basic and acidic residues" evidence="1">
    <location>
        <begin position="111"/>
        <end position="124"/>
    </location>
</feature>
<feature type="domain" description="Ribosomal protein bL31m N-terminal" evidence="2">
    <location>
        <begin position="33"/>
        <end position="78"/>
    </location>
</feature>
<proteinExistence type="predicted"/>
<evidence type="ECO:0000313" key="4">
    <source>
        <dbReference type="Proteomes" id="UP001363622"/>
    </source>
</evidence>
<name>A0ABR1KV07_9PEZI</name>
<reference evidence="3 4" key="1">
    <citation type="submission" date="2024-04" db="EMBL/GenBank/DDBJ databases">
        <title>Phyllosticta paracitricarpa is synonymous to the EU quarantine fungus P. citricarpa based on phylogenomic analyses.</title>
        <authorList>
            <consortium name="Lawrence Berkeley National Laboratory"/>
            <person name="Van Ingen-Buijs V.A."/>
            <person name="Van Westerhoven A.C."/>
            <person name="Haridas S."/>
            <person name="Skiadas P."/>
            <person name="Martin F."/>
            <person name="Groenewald J.Z."/>
            <person name="Crous P.W."/>
            <person name="Seidl M.F."/>
        </authorList>
    </citation>
    <scope>NUCLEOTIDE SEQUENCE [LARGE SCALE GENOMIC DNA]</scope>
    <source>
        <strain evidence="3 4">CBS 123371</strain>
    </source>
</reference>
<comment type="caution">
    <text evidence="3">The sequence shown here is derived from an EMBL/GenBank/DDBJ whole genome shotgun (WGS) entry which is preliminary data.</text>
</comment>